<dbReference type="GO" id="GO:0006508">
    <property type="term" value="P:proteolysis"/>
    <property type="evidence" value="ECO:0007669"/>
    <property type="project" value="UniProtKB-KW"/>
</dbReference>
<reference evidence="6" key="1">
    <citation type="journal article" date="2015" name="Nature">
        <title>Complex archaea that bridge the gap between prokaryotes and eukaryotes.</title>
        <authorList>
            <person name="Spang A."/>
            <person name="Saw J.H."/>
            <person name="Jorgensen S.L."/>
            <person name="Zaremba-Niedzwiedzka K."/>
            <person name="Martijn J."/>
            <person name="Lind A.E."/>
            <person name="van Eijk R."/>
            <person name="Schleper C."/>
            <person name="Guy L."/>
            <person name="Ettema T.J."/>
        </authorList>
    </citation>
    <scope>NUCLEOTIDE SEQUENCE</scope>
</reference>
<evidence type="ECO:0000256" key="1">
    <source>
        <dbReference type="ARBA" id="ARBA00022670"/>
    </source>
</evidence>
<keyword evidence="1" id="KW-0645">Protease</keyword>
<dbReference type="SUPFAM" id="SSF55486">
    <property type="entry name" value="Metalloproteases ('zincins'), catalytic domain"/>
    <property type="match status" value="1"/>
</dbReference>
<accession>A0A0F9AM62</accession>
<dbReference type="Pfam" id="PF02868">
    <property type="entry name" value="Peptidase_M4_C"/>
    <property type="match status" value="1"/>
</dbReference>
<dbReference type="InterPro" id="IPR001570">
    <property type="entry name" value="Peptidase_M4_C_domain"/>
</dbReference>
<keyword evidence="2" id="KW-0378">Hydrolase</keyword>
<proteinExistence type="predicted"/>
<dbReference type="EMBL" id="LAZR01053968">
    <property type="protein sequence ID" value="KKK79569.1"/>
    <property type="molecule type" value="Genomic_DNA"/>
</dbReference>
<keyword evidence="3" id="KW-0862">Zinc</keyword>
<evidence type="ECO:0000256" key="2">
    <source>
        <dbReference type="ARBA" id="ARBA00022801"/>
    </source>
</evidence>
<dbReference type="GO" id="GO:0004222">
    <property type="term" value="F:metalloendopeptidase activity"/>
    <property type="evidence" value="ECO:0007669"/>
    <property type="project" value="InterPro"/>
</dbReference>
<sequence length="53" mass="5944">SMVDPDWEIGEDLRSGPLRDMLNPEKFGLPAHMDDYRELTSDQGNGGVHIFLA</sequence>
<evidence type="ECO:0000259" key="5">
    <source>
        <dbReference type="Pfam" id="PF02868"/>
    </source>
</evidence>
<evidence type="ECO:0000256" key="3">
    <source>
        <dbReference type="ARBA" id="ARBA00022833"/>
    </source>
</evidence>
<evidence type="ECO:0000256" key="4">
    <source>
        <dbReference type="ARBA" id="ARBA00023049"/>
    </source>
</evidence>
<keyword evidence="4" id="KW-0482">Metalloprotease</keyword>
<gene>
    <name evidence="6" type="ORF">LCGC14_2832210</name>
</gene>
<feature type="domain" description="Peptidase M4 C-terminal" evidence="5">
    <location>
        <begin position="4"/>
        <end position="50"/>
    </location>
</feature>
<dbReference type="AlphaFoldDB" id="A0A0F9AM62"/>
<evidence type="ECO:0000313" key="6">
    <source>
        <dbReference type="EMBL" id="KKK79569.1"/>
    </source>
</evidence>
<protein>
    <recommendedName>
        <fullName evidence="5">Peptidase M4 C-terminal domain-containing protein</fullName>
    </recommendedName>
</protein>
<dbReference type="Gene3D" id="1.10.390.10">
    <property type="entry name" value="Neutral Protease Domain 2"/>
    <property type="match status" value="1"/>
</dbReference>
<dbReference type="InterPro" id="IPR027268">
    <property type="entry name" value="Peptidase_M4/M1_CTD_sf"/>
</dbReference>
<organism evidence="6">
    <name type="scientific">marine sediment metagenome</name>
    <dbReference type="NCBI Taxonomy" id="412755"/>
    <lineage>
        <taxon>unclassified sequences</taxon>
        <taxon>metagenomes</taxon>
        <taxon>ecological metagenomes</taxon>
    </lineage>
</organism>
<feature type="non-terminal residue" evidence="6">
    <location>
        <position position="1"/>
    </location>
</feature>
<name>A0A0F9AM62_9ZZZZ</name>
<comment type="caution">
    <text evidence="6">The sequence shown here is derived from an EMBL/GenBank/DDBJ whole genome shotgun (WGS) entry which is preliminary data.</text>
</comment>